<evidence type="ECO:0000313" key="2">
    <source>
        <dbReference type="EMBL" id="KZD23798.1"/>
    </source>
</evidence>
<evidence type="ECO:0000256" key="1">
    <source>
        <dbReference type="SAM" id="MobiDB-lite"/>
    </source>
</evidence>
<evidence type="ECO:0000313" key="3">
    <source>
        <dbReference type="Proteomes" id="UP000076574"/>
    </source>
</evidence>
<organism evidence="2 3">
    <name type="scientific">Tardiphaga robiniae</name>
    <dbReference type="NCBI Taxonomy" id="943830"/>
    <lineage>
        <taxon>Bacteria</taxon>
        <taxon>Pseudomonadati</taxon>
        <taxon>Pseudomonadota</taxon>
        <taxon>Alphaproteobacteria</taxon>
        <taxon>Hyphomicrobiales</taxon>
        <taxon>Nitrobacteraceae</taxon>
        <taxon>Tardiphaga</taxon>
    </lineage>
</organism>
<feature type="compositionally biased region" description="Basic and acidic residues" evidence="1">
    <location>
        <begin position="17"/>
        <end position="40"/>
    </location>
</feature>
<keyword evidence="3" id="KW-1185">Reference proteome</keyword>
<protein>
    <submittedName>
        <fullName evidence="2">Uncharacterized protein</fullName>
    </submittedName>
</protein>
<dbReference type="RefSeq" id="WP_068732042.1">
    <property type="nucleotide sequence ID" value="NZ_LVYV01000008.1"/>
</dbReference>
<dbReference type="AlphaFoldDB" id="A0A163ZSA6"/>
<dbReference type="EMBL" id="LVYV01000008">
    <property type="protein sequence ID" value="KZD23798.1"/>
    <property type="molecule type" value="Genomic_DNA"/>
</dbReference>
<dbReference type="STRING" id="943830.A4A58_25990"/>
<feature type="compositionally biased region" description="Basic and acidic residues" evidence="1">
    <location>
        <begin position="1"/>
        <end position="10"/>
    </location>
</feature>
<feature type="region of interest" description="Disordered" evidence="1">
    <location>
        <begin position="1"/>
        <end position="42"/>
    </location>
</feature>
<comment type="caution">
    <text evidence="2">The sequence shown here is derived from an EMBL/GenBank/DDBJ whole genome shotgun (WGS) entry which is preliminary data.</text>
</comment>
<sequence>MKETPERDRGLLGLVERLMRRPGDPEPIRPEPDADTRDGFDPVVAEENPAASLEPQLAVESTRTLGRSEIADVILRALRGIDGCPTAGFEVVVYGTRPWNAMLRITPAAGPVPDARAWRQRVQDMVQLLRHQYELRE</sequence>
<accession>A0A163ZSA6</accession>
<gene>
    <name evidence="2" type="ORF">A4A58_25990</name>
</gene>
<dbReference type="Proteomes" id="UP000076574">
    <property type="component" value="Unassembled WGS sequence"/>
</dbReference>
<dbReference type="OrthoDB" id="8255086at2"/>
<reference evidence="2 3" key="1">
    <citation type="submission" date="2016-03" db="EMBL/GenBank/DDBJ databases">
        <title>Microsymbionts genomes from the relict species Vavilovia formosa (Stev.) Fed.</title>
        <authorList>
            <person name="Kopat V."/>
            <person name="Chirak E."/>
            <person name="Kimeklis A."/>
            <person name="Andronov E."/>
        </authorList>
    </citation>
    <scope>NUCLEOTIDE SEQUENCE [LARGE SCALE GENOMIC DNA]</scope>
    <source>
        <strain evidence="2 3">Vaf07</strain>
    </source>
</reference>
<name>A0A163ZSA6_9BRAD</name>
<proteinExistence type="predicted"/>